<dbReference type="InterPro" id="IPR018728">
    <property type="entry name" value="DUF2268"/>
</dbReference>
<keyword evidence="4" id="KW-1185">Reference proteome</keyword>
<comment type="caution">
    <text evidence="3">The sequence shown here is derived from an EMBL/GenBank/DDBJ whole genome shotgun (WGS) entry which is preliminary data.</text>
</comment>
<feature type="chain" id="PRO_5045574303" evidence="1">
    <location>
        <begin position="23"/>
        <end position="329"/>
    </location>
</feature>
<dbReference type="GO" id="GO:0008233">
    <property type="term" value="F:peptidase activity"/>
    <property type="evidence" value="ECO:0007669"/>
    <property type="project" value="UniProtKB-KW"/>
</dbReference>
<dbReference type="RefSeq" id="WP_368635130.1">
    <property type="nucleotide sequence ID" value="NZ_JBFRHK010000001.1"/>
</dbReference>
<evidence type="ECO:0000313" key="4">
    <source>
        <dbReference type="Proteomes" id="UP001558534"/>
    </source>
</evidence>
<dbReference type="GO" id="GO:0006508">
    <property type="term" value="P:proteolysis"/>
    <property type="evidence" value="ECO:0007669"/>
    <property type="project" value="UniProtKB-KW"/>
</dbReference>
<gene>
    <name evidence="3" type="ORF">AB1300_03140</name>
</gene>
<evidence type="ECO:0000313" key="3">
    <source>
        <dbReference type="EMBL" id="MEX3744122.1"/>
    </source>
</evidence>
<keyword evidence="3" id="KW-0645">Protease</keyword>
<evidence type="ECO:0000256" key="1">
    <source>
        <dbReference type="SAM" id="SignalP"/>
    </source>
</evidence>
<proteinExistence type="predicted"/>
<dbReference type="PROSITE" id="PS51257">
    <property type="entry name" value="PROKAR_LIPOPROTEIN"/>
    <property type="match status" value="1"/>
</dbReference>
<feature type="signal peptide" evidence="1">
    <location>
        <begin position="1"/>
        <end position="22"/>
    </location>
</feature>
<keyword evidence="1" id="KW-0732">Signal</keyword>
<evidence type="ECO:0000259" key="2">
    <source>
        <dbReference type="Pfam" id="PF10026"/>
    </source>
</evidence>
<reference evidence="3 4" key="1">
    <citation type="submission" date="2024-07" db="EMBL/GenBank/DDBJ databases">
        <title>Characterization of a bacterium isolated from hydrolysated instant sea cucumber by whole-genome sequencing and metabolomics.</title>
        <authorList>
            <person name="Luo X."/>
            <person name="Zhang Z."/>
            <person name="Zheng Z."/>
            <person name="Zhang W."/>
            <person name="Ming T."/>
            <person name="Jiao L."/>
            <person name="Su X."/>
            <person name="Kong F."/>
            <person name="Xu J."/>
        </authorList>
    </citation>
    <scope>NUCLEOTIDE SEQUENCE [LARGE SCALE GENOMIC DNA]</scope>
    <source>
        <strain evidence="3 4">XL-2024</strain>
    </source>
</reference>
<accession>A0ABV3VT84</accession>
<dbReference type="Pfam" id="PF10026">
    <property type="entry name" value="DUF2268"/>
    <property type="match status" value="1"/>
</dbReference>
<name>A0ABV3VT84_9BACI</name>
<feature type="domain" description="DUF2268" evidence="2">
    <location>
        <begin position="140"/>
        <end position="319"/>
    </location>
</feature>
<dbReference type="Proteomes" id="UP001558534">
    <property type="component" value="Unassembled WGS sequence"/>
</dbReference>
<protein>
    <submittedName>
        <fullName evidence="3">DUF2268 domain-containing putative Zn-dependent protease</fullName>
    </submittedName>
</protein>
<keyword evidence="3" id="KW-0378">Hydrolase</keyword>
<dbReference type="EMBL" id="JBFRHK010000001">
    <property type="protein sequence ID" value="MEX3744122.1"/>
    <property type="molecule type" value="Genomic_DNA"/>
</dbReference>
<organism evidence="3 4">
    <name type="scientific">Lysinibacillus xylanilyticus</name>
    <dbReference type="NCBI Taxonomy" id="582475"/>
    <lineage>
        <taxon>Bacteria</taxon>
        <taxon>Bacillati</taxon>
        <taxon>Bacillota</taxon>
        <taxon>Bacilli</taxon>
        <taxon>Bacillales</taxon>
        <taxon>Bacillaceae</taxon>
        <taxon>Lysinibacillus</taxon>
    </lineage>
</organism>
<sequence length="329" mass="37988">MKNYLKMVVVFILIITCLTLTSCTQTEKGENQLHEKEQITDYKEIVFSFEHPQTRQKYKIIHVNQLFYPYIEKVKDNPNLSTSETLELYNKEIIQPIYQDCFENGEYLHMAETLLNTVPKGVTEIQDISEKMETHKAEINQLIQESLLKSVDLLPSRSDVAVCVFPSSTNNRTAFTVGAGKIIIPLNLNVLDDSIKVTVAHEYHHSVWAEKYFSNNAGSSVLDNIVFEGKAVMFEKSVYPDYYGYNPMDFTYNKELWSKVEPDLNNYDLNRISEILHGGKGLPKGYGYIEGYKMVKSYLDLHPNVTPEEWTALSSKEIFEKGDYLEHYK</sequence>